<protein>
    <recommendedName>
        <fullName evidence="3 9">4-diphosphocytidyl-2-C-methyl-D-erythritol kinase</fullName>
        <shortName evidence="9">CMK</shortName>
        <ecNumber evidence="2 9">2.7.1.148</ecNumber>
    </recommendedName>
    <alternativeName>
        <fullName evidence="8 9">4-(cytidine-5'-diphospho)-2-C-methyl-D-erythritol kinase</fullName>
    </alternativeName>
</protein>
<evidence type="ECO:0000313" key="13">
    <source>
        <dbReference type="Proteomes" id="UP000377798"/>
    </source>
</evidence>
<dbReference type="InterPro" id="IPR020568">
    <property type="entry name" value="Ribosomal_Su5_D2-typ_SF"/>
</dbReference>
<sequence length="265" mass="29356">MDQLVIESRGKINRGLKILGKRPDGYHNLDSIMVPISLKDTITLTKRDRGLVYESNNLDLAWTPDNFCKKALDLLEKKLARTFSLAIQLEKRIPLGAGLAGGTANGASILKGLNQLYDLKVDLEDLQAWALDLGADFPFCLYNRPARVGGIGEKIQPLEGKKEAILLVNPGYPLSTPEVYAWYDQDMDQGIQDQVINDLEGPVLRRKPQLVQVKESLEATGAYEVSMSGSGPTFYAVYKSPDQRDRAREKLEGTFEKVLACSTAL</sequence>
<dbReference type="PANTHER" id="PTHR43527:SF2">
    <property type="entry name" value="4-DIPHOSPHOCYTIDYL-2-C-METHYL-D-ERYTHRITOL KINASE, CHLOROPLASTIC"/>
    <property type="match status" value="1"/>
</dbReference>
<evidence type="ECO:0000256" key="2">
    <source>
        <dbReference type="ARBA" id="ARBA00012052"/>
    </source>
</evidence>
<feature type="active site" evidence="9">
    <location>
        <position position="11"/>
    </location>
</feature>
<dbReference type="AlphaFoldDB" id="A0A8H2QTI8"/>
<keyword evidence="7 9" id="KW-0067">ATP-binding</keyword>
<evidence type="ECO:0000256" key="3">
    <source>
        <dbReference type="ARBA" id="ARBA00017473"/>
    </source>
</evidence>
<dbReference type="InterPro" id="IPR004424">
    <property type="entry name" value="IspE"/>
</dbReference>
<dbReference type="HAMAP" id="MF_00061">
    <property type="entry name" value="IspE"/>
    <property type="match status" value="1"/>
</dbReference>
<keyword evidence="13" id="KW-1185">Reference proteome</keyword>
<comment type="caution">
    <text evidence="9">Lacks conserved residue(s) required for the propagation of feature annotation.</text>
</comment>
<dbReference type="InterPro" id="IPR013750">
    <property type="entry name" value="GHMP_kinase_C_dom"/>
</dbReference>
<keyword evidence="4 9" id="KW-0808">Transferase</keyword>
<evidence type="ECO:0000313" key="12">
    <source>
        <dbReference type="EMBL" id="VFB16945.1"/>
    </source>
</evidence>
<comment type="pathway">
    <text evidence="9">Isoprenoid biosynthesis; isopentenyl diphosphate biosynthesis via DXP pathway; isopentenyl diphosphate from 1-deoxy-D-xylulose 5-phosphate: step 3/6.</text>
</comment>
<evidence type="ECO:0000256" key="6">
    <source>
        <dbReference type="ARBA" id="ARBA00022777"/>
    </source>
</evidence>
<feature type="domain" description="GHMP kinase C-terminal" evidence="11">
    <location>
        <begin position="199"/>
        <end position="255"/>
    </location>
</feature>
<accession>A0A8H2QTI8</accession>
<gene>
    <name evidence="9 12" type="primary">ispE</name>
    <name evidence="12" type="ORF">NCTC13150_01521</name>
</gene>
<comment type="catalytic activity">
    <reaction evidence="9">
        <text>4-CDP-2-C-methyl-D-erythritol + ATP = 4-CDP-2-C-methyl-D-erythritol 2-phosphate + ADP + H(+)</text>
        <dbReference type="Rhea" id="RHEA:18437"/>
        <dbReference type="ChEBI" id="CHEBI:15378"/>
        <dbReference type="ChEBI" id="CHEBI:30616"/>
        <dbReference type="ChEBI" id="CHEBI:57823"/>
        <dbReference type="ChEBI" id="CHEBI:57919"/>
        <dbReference type="ChEBI" id="CHEBI:456216"/>
        <dbReference type="EC" id="2.7.1.148"/>
    </reaction>
</comment>
<feature type="domain" description="GHMP kinase N-terminal" evidence="10">
    <location>
        <begin position="66"/>
        <end position="143"/>
    </location>
</feature>
<organism evidence="12 13">
    <name type="scientific">Urinicoccus massiliensis</name>
    <dbReference type="NCBI Taxonomy" id="1723382"/>
    <lineage>
        <taxon>Bacteria</taxon>
        <taxon>Bacillati</taxon>
        <taxon>Bacillota</taxon>
        <taxon>Tissierellia</taxon>
        <taxon>Tissierellales</taxon>
        <taxon>Peptoniphilaceae</taxon>
        <taxon>Urinicoccus</taxon>
    </lineage>
</organism>
<evidence type="ECO:0000259" key="10">
    <source>
        <dbReference type="Pfam" id="PF00288"/>
    </source>
</evidence>
<dbReference type="EC" id="2.7.1.148" evidence="2 9"/>
<dbReference type="GO" id="GO:0019288">
    <property type="term" value="P:isopentenyl diphosphate biosynthetic process, methylerythritol 4-phosphate pathway"/>
    <property type="evidence" value="ECO:0007669"/>
    <property type="project" value="UniProtKB-UniRule"/>
</dbReference>
<dbReference type="RefSeq" id="WP_131749624.1">
    <property type="nucleotide sequence ID" value="NZ_CAACYI010000001.1"/>
</dbReference>
<dbReference type="Gene3D" id="3.30.230.10">
    <property type="match status" value="1"/>
</dbReference>
<comment type="caution">
    <text evidence="12">The sequence shown here is derived from an EMBL/GenBank/DDBJ whole genome shotgun (WGS) entry which is preliminary data.</text>
</comment>
<dbReference type="Pfam" id="PF00288">
    <property type="entry name" value="GHMP_kinases_N"/>
    <property type="match status" value="1"/>
</dbReference>
<proteinExistence type="inferred from homology"/>
<evidence type="ECO:0000256" key="4">
    <source>
        <dbReference type="ARBA" id="ARBA00022679"/>
    </source>
</evidence>
<dbReference type="Gene3D" id="3.30.70.890">
    <property type="entry name" value="GHMP kinase, C-terminal domain"/>
    <property type="match status" value="1"/>
</dbReference>
<dbReference type="PANTHER" id="PTHR43527">
    <property type="entry name" value="4-DIPHOSPHOCYTIDYL-2-C-METHYL-D-ERYTHRITOL KINASE, CHLOROPLASTIC"/>
    <property type="match status" value="1"/>
</dbReference>
<dbReference type="EMBL" id="CAACYI010000001">
    <property type="protein sequence ID" value="VFB16945.1"/>
    <property type="molecule type" value="Genomic_DNA"/>
</dbReference>
<feature type="active site" evidence="9">
    <location>
        <position position="136"/>
    </location>
</feature>
<keyword evidence="6 9" id="KW-0418">Kinase</keyword>
<dbReference type="GO" id="GO:0005524">
    <property type="term" value="F:ATP binding"/>
    <property type="evidence" value="ECO:0007669"/>
    <property type="project" value="UniProtKB-UniRule"/>
</dbReference>
<dbReference type="NCBIfam" id="TIGR00154">
    <property type="entry name" value="ispE"/>
    <property type="match status" value="1"/>
</dbReference>
<dbReference type="InterPro" id="IPR014721">
    <property type="entry name" value="Ribsml_uS5_D2-typ_fold_subgr"/>
</dbReference>
<evidence type="ECO:0000256" key="8">
    <source>
        <dbReference type="ARBA" id="ARBA00032554"/>
    </source>
</evidence>
<evidence type="ECO:0000256" key="1">
    <source>
        <dbReference type="ARBA" id="ARBA00009684"/>
    </source>
</evidence>
<dbReference type="InterPro" id="IPR036554">
    <property type="entry name" value="GHMP_kinase_C_sf"/>
</dbReference>
<name>A0A8H2QTI8_9FIRM</name>
<dbReference type="Pfam" id="PF08544">
    <property type="entry name" value="GHMP_kinases_C"/>
    <property type="match status" value="1"/>
</dbReference>
<evidence type="ECO:0000256" key="7">
    <source>
        <dbReference type="ARBA" id="ARBA00022840"/>
    </source>
</evidence>
<comment type="function">
    <text evidence="9">Catalyzes the phosphorylation of the position 2 hydroxy group of 4-diphosphocytidyl-2C-methyl-D-erythritol.</text>
</comment>
<evidence type="ECO:0000256" key="9">
    <source>
        <dbReference type="HAMAP-Rule" id="MF_00061"/>
    </source>
</evidence>
<dbReference type="InterPro" id="IPR006204">
    <property type="entry name" value="GHMP_kinase_N_dom"/>
</dbReference>
<dbReference type="PIRSF" id="PIRSF010376">
    <property type="entry name" value="IspE"/>
    <property type="match status" value="1"/>
</dbReference>
<dbReference type="SUPFAM" id="SSF55060">
    <property type="entry name" value="GHMP Kinase, C-terminal domain"/>
    <property type="match status" value="1"/>
</dbReference>
<dbReference type="UniPathway" id="UPA00056">
    <property type="reaction ID" value="UER00094"/>
</dbReference>
<keyword evidence="5 9" id="KW-0547">Nucleotide-binding</keyword>
<dbReference type="Proteomes" id="UP000377798">
    <property type="component" value="Unassembled WGS sequence"/>
</dbReference>
<evidence type="ECO:0000259" key="11">
    <source>
        <dbReference type="Pfam" id="PF08544"/>
    </source>
</evidence>
<dbReference type="GO" id="GO:0050515">
    <property type="term" value="F:4-(cytidine 5'-diphospho)-2-C-methyl-D-erythritol kinase activity"/>
    <property type="evidence" value="ECO:0007669"/>
    <property type="project" value="UniProtKB-UniRule"/>
</dbReference>
<reference evidence="12 13" key="1">
    <citation type="submission" date="2019-02" db="EMBL/GenBank/DDBJ databases">
        <authorList>
            <consortium name="Pathogen Informatics"/>
        </authorList>
    </citation>
    <scope>NUCLEOTIDE SEQUENCE [LARGE SCALE GENOMIC DNA]</scope>
    <source>
        <strain evidence="12 13">3012STDY7089603</strain>
    </source>
</reference>
<comment type="similarity">
    <text evidence="1 9">Belongs to the GHMP kinase family. IspE subfamily.</text>
</comment>
<keyword evidence="9" id="KW-0414">Isoprene biosynthesis</keyword>
<dbReference type="GO" id="GO:0016114">
    <property type="term" value="P:terpenoid biosynthetic process"/>
    <property type="evidence" value="ECO:0007669"/>
    <property type="project" value="UniProtKB-UniRule"/>
</dbReference>
<evidence type="ECO:0000256" key="5">
    <source>
        <dbReference type="ARBA" id="ARBA00022741"/>
    </source>
</evidence>
<dbReference type="SUPFAM" id="SSF54211">
    <property type="entry name" value="Ribosomal protein S5 domain 2-like"/>
    <property type="match status" value="1"/>
</dbReference>